<dbReference type="SUPFAM" id="SSF51679">
    <property type="entry name" value="Bacterial luciferase-like"/>
    <property type="match status" value="1"/>
</dbReference>
<dbReference type="GO" id="GO:0004497">
    <property type="term" value="F:monooxygenase activity"/>
    <property type="evidence" value="ECO:0007669"/>
    <property type="project" value="UniProtKB-KW"/>
</dbReference>
<dbReference type="PANTHER" id="PTHR30137">
    <property type="entry name" value="LUCIFERASE-LIKE MONOOXYGENASE"/>
    <property type="match status" value="1"/>
</dbReference>
<keyword evidence="5" id="KW-1185">Reference proteome</keyword>
<proteinExistence type="predicted"/>
<evidence type="ECO:0000313" key="4">
    <source>
        <dbReference type="EMBL" id="KRV48159.1"/>
    </source>
</evidence>
<organism evidence="4 5">
    <name type="scientific">Wenjunlia vitaminophila</name>
    <name type="common">Streptomyces vitaminophilus</name>
    <dbReference type="NCBI Taxonomy" id="76728"/>
    <lineage>
        <taxon>Bacteria</taxon>
        <taxon>Bacillati</taxon>
        <taxon>Actinomycetota</taxon>
        <taxon>Actinomycetes</taxon>
        <taxon>Kitasatosporales</taxon>
        <taxon>Streptomycetaceae</taxon>
        <taxon>Wenjunlia</taxon>
    </lineage>
</organism>
<dbReference type="Gene3D" id="3.20.20.30">
    <property type="entry name" value="Luciferase-like domain"/>
    <property type="match status" value="1"/>
</dbReference>
<dbReference type="eggNOG" id="COG2141">
    <property type="taxonomic scope" value="Bacteria"/>
</dbReference>
<dbReference type="InterPro" id="IPR050766">
    <property type="entry name" value="Bact_Lucif_Oxidored"/>
</dbReference>
<feature type="domain" description="Luciferase-like" evidence="3">
    <location>
        <begin position="4"/>
        <end position="314"/>
    </location>
</feature>
<dbReference type="InterPro" id="IPR011251">
    <property type="entry name" value="Luciferase-like_dom"/>
</dbReference>
<dbReference type="GO" id="GO:0005829">
    <property type="term" value="C:cytosol"/>
    <property type="evidence" value="ECO:0007669"/>
    <property type="project" value="TreeGrafter"/>
</dbReference>
<evidence type="ECO:0000313" key="5">
    <source>
        <dbReference type="Proteomes" id="UP000050867"/>
    </source>
</evidence>
<name>A0A0T6LQN8_WENVI</name>
<dbReference type="InterPro" id="IPR036661">
    <property type="entry name" value="Luciferase-like_sf"/>
</dbReference>
<protein>
    <submittedName>
        <fullName evidence="4">Alkane 1-monooxygenase</fullName>
    </submittedName>
</protein>
<evidence type="ECO:0000256" key="2">
    <source>
        <dbReference type="ARBA" id="ARBA00023033"/>
    </source>
</evidence>
<keyword evidence="1" id="KW-0560">Oxidoreductase</keyword>
<dbReference type="PANTHER" id="PTHR30137:SF8">
    <property type="entry name" value="BLR5498 PROTEIN"/>
    <property type="match status" value="1"/>
</dbReference>
<dbReference type="Proteomes" id="UP000050867">
    <property type="component" value="Unassembled WGS sequence"/>
</dbReference>
<dbReference type="EMBL" id="LLZU01000028">
    <property type="protein sequence ID" value="KRV48159.1"/>
    <property type="molecule type" value="Genomic_DNA"/>
</dbReference>
<gene>
    <name evidence="4" type="ORF">AQ490_26205</name>
</gene>
<reference evidence="4 5" key="1">
    <citation type="submission" date="2015-10" db="EMBL/GenBank/DDBJ databases">
        <title>Draft genome sequence of pyrrolomycin-producing Streptomyces vitaminophilus.</title>
        <authorList>
            <person name="Graham D.E."/>
            <person name="Mahan K.M."/>
            <person name="Klingeman D.M."/>
            <person name="Hettich R.L."/>
            <person name="Parry R.J."/>
        </authorList>
    </citation>
    <scope>NUCLEOTIDE SEQUENCE [LARGE SCALE GENOMIC DNA]</scope>
    <source>
        <strain evidence="4 5">ATCC 31673</strain>
    </source>
</reference>
<evidence type="ECO:0000256" key="1">
    <source>
        <dbReference type="ARBA" id="ARBA00023002"/>
    </source>
</evidence>
<dbReference type="OrthoDB" id="7903015at2"/>
<keyword evidence="2 4" id="KW-0503">Monooxygenase</keyword>
<dbReference type="GO" id="GO:0016705">
    <property type="term" value="F:oxidoreductase activity, acting on paired donors, with incorporation or reduction of molecular oxygen"/>
    <property type="evidence" value="ECO:0007669"/>
    <property type="project" value="InterPro"/>
</dbReference>
<evidence type="ECO:0000259" key="3">
    <source>
        <dbReference type="Pfam" id="PF00296"/>
    </source>
</evidence>
<dbReference type="STRING" id="76728.AQ490_26205"/>
<dbReference type="Pfam" id="PF00296">
    <property type="entry name" value="Bac_luciferase"/>
    <property type="match status" value="1"/>
</dbReference>
<dbReference type="AlphaFoldDB" id="A0A0T6LQN8"/>
<comment type="caution">
    <text evidence="4">The sequence shown here is derived from an EMBL/GenBank/DDBJ whole genome shotgun (WGS) entry which is preliminary data.</text>
</comment>
<sequence>MVNVGMAFFPDVDERDGPAADYFAQCLDFVELGDHLGFHHVRIVEHYFRRYGGYSPNPIVFLAAAAQRSRQLRLVTGAVLPAFNHPLKLAGEIGMLDAISGGRAEIGFARAFLPHEFQRFGVDMNESRARFVEGTQVVRDLLAEEEVTHEGRFHSFPATTSLPRPTQRPHPPFWIAALSTEESFRRAGQLGYGIMAQPVVPESLRNNLEVYRRAWKEAGHPGSGRVMLAFHMLCMPDGEEARSLGREPINRYLRLLAEGASEWTTGARSADYVGYEKMIEKLRQDNFDRLYERGSALVGSPDEITNMLLEYHAACGGFEVASVQFYFSNIAPELARSSLELFAAQVMPRLKNL</sequence>
<accession>A0A0T6LQN8</accession>